<protein>
    <submittedName>
        <fullName evidence="1">Uncharacterized protein</fullName>
    </submittedName>
</protein>
<comment type="caution">
    <text evidence="1">The sequence shown here is derived from an EMBL/GenBank/DDBJ whole genome shotgun (WGS) entry which is preliminary data.</text>
</comment>
<dbReference type="AlphaFoldDB" id="A0A178MM66"/>
<dbReference type="PROSITE" id="PS51257">
    <property type="entry name" value="PROKAR_LIPOPROTEIN"/>
    <property type="match status" value="1"/>
</dbReference>
<keyword evidence="2" id="KW-1185">Reference proteome</keyword>
<sequence length="313" mass="33159">MVRRAGGQPLGWGGGDMLKVAMVLASFLVLACAGPALAAELVPQWTAIGKLPKAERALARRVVAEKTGDDQDSDSDEMNKFVRNEARGGYLSPGTGGGLFLVRMPSFSNCGEITLSIFGPPGQSGKRPVLMDQECLSGVRFVVSAKGDLPDIIATIGEFADLIYRWNGTKWRAEETIEGPALRQPANGNGRNLRTLAGMHDLLSALQATGIRARLKTGLGVHYPILLRNLSVRGPLVFNDGCLIAEGLAPHSGGSEEAVLAICSNGALYVALLTNDSVLVHSPVSGMVGLPAAMRPTIEHWSDGRPTRWIGAK</sequence>
<gene>
    <name evidence="1" type="ORF">A6A05_13095</name>
</gene>
<dbReference type="EMBL" id="LWQU01000144">
    <property type="protein sequence ID" value="OAN49761.1"/>
    <property type="molecule type" value="Genomic_DNA"/>
</dbReference>
<organism evidence="1 2">
    <name type="scientific">Magnetospirillum moscoviense</name>
    <dbReference type="NCBI Taxonomy" id="1437059"/>
    <lineage>
        <taxon>Bacteria</taxon>
        <taxon>Pseudomonadati</taxon>
        <taxon>Pseudomonadota</taxon>
        <taxon>Alphaproteobacteria</taxon>
        <taxon>Rhodospirillales</taxon>
        <taxon>Rhodospirillaceae</taxon>
        <taxon>Magnetospirillum</taxon>
    </lineage>
</organism>
<dbReference type="Proteomes" id="UP000078543">
    <property type="component" value="Unassembled WGS sequence"/>
</dbReference>
<evidence type="ECO:0000313" key="1">
    <source>
        <dbReference type="EMBL" id="OAN49761.1"/>
    </source>
</evidence>
<reference evidence="1 2" key="1">
    <citation type="submission" date="2016-04" db="EMBL/GenBank/DDBJ databases">
        <title>Draft genome sequence of freshwater magnetotactic bacteria Magnetospirillum marisnigri SP-1 and Magnetospirillum moscoviense BB-1.</title>
        <authorList>
            <person name="Koziaeva V."/>
            <person name="Dziuba M.V."/>
            <person name="Ivanov T.M."/>
            <person name="Kuznetsov B."/>
            <person name="Grouzdev D.S."/>
        </authorList>
    </citation>
    <scope>NUCLEOTIDE SEQUENCE [LARGE SCALE GENOMIC DNA]</scope>
    <source>
        <strain evidence="1 2">BB-1</strain>
    </source>
</reference>
<name>A0A178MM66_9PROT</name>
<proteinExistence type="predicted"/>
<accession>A0A178MM66</accession>
<evidence type="ECO:0000313" key="2">
    <source>
        <dbReference type="Proteomes" id="UP000078543"/>
    </source>
</evidence>